<dbReference type="GO" id="GO:0003677">
    <property type="term" value="F:DNA binding"/>
    <property type="evidence" value="ECO:0007669"/>
    <property type="project" value="InterPro"/>
</dbReference>
<dbReference type="GO" id="GO:0006310">
    <property type="term" value="P:DNA recombination"/>
    <property type="evidence" value="ECO:0007669"/>
    <property type="project" value="UniProtKB-KW"/>
</dbReference>
<sequence>MEDSTVTDVTTPGSDPDWEDVDDVSWTLLDLDELVDAYWTIVAPVMETDGLDPKQEKPTHGWLRDHGFRPLLYALREYHDRTFAEFWREDLELDAVESGYDWATDHERTIEALESFLTSRRERKGLADTSIDTLRYRLNRYVAAYCEENDTDDLVTPVARDSDIPDYKAVDACWAAFDRLHADLDGGQTKRRIHLAVSNWYAHLVRRKWAAVNPANGLDDEFDWSNGNDDDTDTPCLATEHVRALYKAADDQEDRLLVLALCAWGLRPNEVASLRARQFVLDVSTDEIPYITFEERKNGPGEVSLLYGKEVLENRLATFADHDDWSGHLFPSPHASGGSISRWTVWNRFTQLADRAGLPDEIGGASGGSISRWTVWNRFTQLADRAGLPDEIGGVSPSPKMGRRFWYDAYSSSLDVVLGSLDEIVAEQGSASADVVLQNYLSDSRARKLRREYMRDQLAAAFGEE</sequence>
<dbReference type="Proteomes" id="UP000011586">
    <property type="component" value="Unassembled WGS sequence"/>
</dbReference>
<feature type="domain" description="Tyr recombinase" evidence="2">
    <location>
        <begin position="232"/>
        <end position="454"/>
    </location>
</feature>
<dbReference type="SUPFAM" id="SSF56349">
    <property type="entry name" value="DNA breaking-rejoining enzymes"/>
    <property type="match status" value="1"/>
</dbReference>
<evidence type="ECO:0000256" key="1">
    <source>
        <dbReference type="ARBA" id="ARBA00023172"/>
    </source>
</evidence>
<comment type="caution">
    <text evidence="3">The sequence shown here is derived from an EMBL/GenBank/DDBJ whole genome shotgun (WGS) entry which is preliminary data.</text>
</comment>
<keyword evidence="1" id="KW-0233">DNA recombination</keyword>
<dbReference type="InterPro" id="IPR011010">
    <property type="entry name" value="DNA_brk_join_enz"/>
</dbReference>
<protein>
    <recommendedName>
        <fullName evidence="2">Tyr recombinase domain-containing protein</fullName>
    </recommendedName>
</protein>
<evidence type="ECO:0000259" key="2">
    <source>
        <dbReference type="PROSITE" id="PS51898"/>
    </source>
</evidence>
<evidence type="ECO:0000313" key="4">
    <source>
        <dbReference type="Proteomes" id="UP000011586"/>
    </source>
</evidence>
<proteinExistence type="predicted"/>
<keyword evidence="4" id="KW-1185">Reference proteome</keyword>
<dbReference type="InterPro" id="IPR002104">
    <property type="entry name" value="Integrase_catalytic"/>
</dbReference>
<name>M0E199_9EURY</name>
<dbReference type="EMBL" id="AOJK01000067">
    <property type="protein sequence ID" value="ELZ40828.1"/>
    <property type="molecule type" value="Genomic_DNA"/>
</dbReference>
<organism evidence="3 4">
    <name type="scientific">Halorubrum californiense DSM 19288</name>
    <dbReference type="NCBI Taxonomy" id="1227465"/>
    <lineage>
        <taxon>Archaea</taxon>
        <taxon>Methanobacteriati</taxon>
        <taxon>Methanobacteriota</taxon>
        <taxon>Stenosarchaea group</taxon>
        <taxon>Halobacteria</taxon>
        <taxon>Halobacteriales</taxon>
        <taxon>Haloferacaceae</taxon>
        <taxon>Halorubrum</taxon>
    </lineage>
</organism>
<dbReference type="AlphaFoldDB" id="M0E199"/>
<dbReference type="GO" id="GO:0015074">
    <property type="term" value="P:DNA integration"/>
    <property type="evidence" value="ECO:0007669"/>
    <property type="project" value="InterPro"/>
</dbReference>
<dbReference type="InterPro" id="IPR013762">
    <property type="entry name" value="Integrase-like_cat_sf"/>
</dbReference>
<accession>M0E199</accession>
<gene>
    <name evidence="3" type="ORF">C463_14590</name>
</gene>
<dbReference type="Gene3D" id="1.10.443.10">
    <property type="entry name" value="Intergrase catalytic core"/>
    <property type="match status" value="1"/>
</dbReference>
<reference evidence="3 4" key="1">
    <citation type="journal article" date="2014" name="PLoS Genet.">
        <title>Phylogenetically driven sequencing of extremely halophilic archaea reveals strategies for static and dynamic osmo-response.</title>
        <authorList>
            <person name="Becker E.A."/>
            <person name="Seitzer P.M."/>
            <person name="Tritt A."/>
            <person name="Larsen D."/>
            <person name="Krusor M."/>
            <person name="Yao A.I."/>
            <person name="Wu D."/>
            <person name="Madern D."/>
            <person name="Eisen J.A."/>
            <person name="Darling A.E."/>
            <person name="Facciotti M.T."/>
        </authorList>
    </citation>
    <scope>NUCLEOTIDE SEQUENCE [LARGE SCALE GENOMIC DNA]</scope>
    <source>
        <strain evidence="3 4">DSM 19288</strain>
    </source>
</reference>
<dbReference type="PROSITE" id="PS51898">
    <property type="entry name" value="TYR_RECOMBINASE"/>
    <property type="match status" value="1"/>
</dbReference>
<dbReference type="PATRIC" id="fig|1227465.4.peg.2833"/>
<evidence type="ECO:0000313" key="3">
    <source>
        <dbReference type="EMBL" id="ELZ40828.1"/>
    </source>
</evidence>